<dbReference type="Gene3D" id="3.40.50.2000">
    <property type="entry name" value="Glycogen Phosphorylase B"/>
    <property type="match status" value="2"/>
</dbReference>
<dbReference type="GO" id="GO:0080043">
    <property type="term" value="F:quercetin 3-O-glucosyltransferase activity"/>
    <property type="evidence" value="ECO:0007669"/>
    <property type="project" value="TreeGrafter"/>
</dbReference>
<accession>A0AAN7QZ83</accession>
<evidence type="ECO:0000256" key="2">
    <source>
        <dbReference type="ARBA" id="ARBA00022676"/>
    </source>
</evidence>
<protein>
    <recommendedName>
        <fullName evidence="5">Glycosyltransferase</fullName>
        <ecNumber evidence="5">2.4.1.-</ecNumber>
    </recommendedName>
</protein>
<evidence type="ECO:0000313" key="8">
    <source>
        <dbReference type="Proteomes" id="UP001346149"/>
    </source>
</evidence>
<comment type="similarity">
    <text evidence="1 4">Belongs to the UDP-glycosyltransferase family.</text>
</comment>
<evidence type="ECO:0000256" key="1">
    <source>
        <dbReference type="ARBA" id="ARBA00009995"/>
    </source>
</evidence>
<keyword evidence="6" id="KW-0472">Membrane</keyword>
<dbReference type="CDD" id="cd03784">
    <property type="entry name" value="GT1_Gtf-like"/>
    <property type="match status" value="1"/>
</dbReference>
<dbReference type="Pfam" id="PF00201">
    <property type="entry name" value="UDPGT"/>
    <property type="match status" value="1"/>
</dbReference>
<gene>
    <name evidence="7" type="ORF">SAY86_018855</name>
</gene>
<dbReference type="GO" id="GO:0080044">
    <property type="term" value="F:quercetin 7-O-glucosyltransferase activity"/>
    <property type="evidence" value="ECO:0007669"/>
    <property type="project" value="TreeGrafter"/>
</dbReference>
<feature type="transmembrane region" description="Helical" evidence="6">
    <location>
        <begin position="12"/>
        <end position="34"/>
    </location>
</feature>
<name>A0AAN7QZ83_TRANT</name>
<comment type="caution">
    <text evidence="7">The sequence shown here is derived from an EMBL/GenBank/DDBJ whole genome shotgun (WGS) entry which is preliminary data.</text>
</comment>
<dbReference type="Proteomes" id="UP001346149">
    <property type="component" value="Unassembled WGS sequence"/>
</dbReference>
<evidence type="ECO:0000256" key="5">
    <source>
        <dbReference type="RuleBase" id="RU362057"/>
    </source>
</evidence>
<reference evidence="7 8" key="1">
    <citation type="journal article" date="2023" name="Hortic Res">
        <title>Pangenome of water caltrop reveals structural variations and asymmetric subgenome divergence after allopolyploidization.</title>
        <authorList>
            <person name="Zhang X."/>
            <person name="Chen Y."/>
            <person name="Wang L."/>
            <person name="Yuan Y."/>
            <person name="Fang M."/>
            <person name="Shi L."/>
            <person name="Lu R."/>
            <person name="Comes H.P."/>
            <person name="Ma Y."/>
            <person name="Chen Y."/>
            <person name="Huang G."/>
            <person name="Zhou Y."/>
            <person name="Zheng Z."/>
            <person name="Qiu Y."/>
        </authorList>
    </citation>
    <scope>NUCLEOTIDE SEQUENCE [LARGE SCALE GENOMIC DNA]</scope>
    <source>
        <strain evidence="7">F231</strain>
    </source>
</reference>
<evidence type="ECO:0000313" key="7">
    <source>
        <dbReference type="EMBL" id="KAK4784487.1"/>
    </source>
</evidence>
<proteinExistence type="inferred from homology"/>
<keyword evidence="6" id="KW-1133">Transmembrane helix</keyword>
<dbReference type="InterPro" id="IPR002213">
    <property type="entry name" value="UDP_glucos_trans"/>
</dbReference>
<dbReference type="PANTHER" id="PTHR11926:SF1560">
    <property type="entry name" value="UDP-GLYCOSYLTRANSFERASE 74E1-RELATED"/>
    <property type="match status" value="1"/>
</dbReference>
<organism evidence="7 8">
    <name type="scientific">Trapa natans</name>
    <name type="common">Water chestnut</name>
    <dbReference type="NCBI Taxonomy" id="22666"/>
    <lineage>
        <taxon>Eukaryota</taxon>
        <taxon>Viridiplantae</taxon>
        <taxon>Streptophyta</taxon>
        <taxon>Embryophyta</taxon>
        <taxon>Tracheophyta</taxon>
        <taxon>Spermatophyta</taxon>
        <taxon>Magnoliopsida</taxon>
        <taxon>eudicotyledons</taxon>
        <taxon>Gunneridae</taxon>
        <taxon>Pentapetalae</taxon>
        <taxon>rosids</taxon>
        <taxon>malvids</taxon>
        <taxon>Myrtales</taxon>
        <taxon>Lythraceae</taxon>
        <taxon>Trapa</taxon>
    </lineage>
</organism>
<evidence type="ECO:0000256" key="4">
    <source>
        <dbReference type="RuleBase" id="RU003718"/>
    </source>
</evidence>
<evidence type="ECO:0000256" key="6">
    <source>
        <dbReference type="SAM" id="Phobius"/>
    </source>
</evidence>
<dbReference type="EC" id="2.4.1.-" evidence="5"/>
<dbReference type="FunFam" id="3.40.50.2000:FF:000060">
    <property type="entry name" value="Glycosyltransferase"/>
    <property type="match status" value="1"/>
</dbReference>
<dbReference type="EMBL" id="JAXQNO010000014">
    <property type="protein sequence ID" value="KAK4784487.1"/>
    <property type="molecule type" value="Genomic_DNA"/>
</dbReference>
<keyword evidence="6" id="KW-0812">Transmembrane</keyword>
<keyword evidence="3 4" id="KW-0808">Transferase</keyword>
<keyword evidence="8" id="KW-1185">Reference proteome</keyword>
<keyword evidence="2 4" id="KW-0328">Glycosyltransferase</keyword>
<dbReference type="PANTHER" id="PTHR11926">
    <property type="entry name" value="GLUCOSYL/GLUCURONOSYL TRANSFERASES"/>
    <property type="match status" value="1"/>
</dbReference>
<evidence type="ECO:0000256" key="3">
    <source>
        <dbReference type="ARBA" id="ARBA00022679"/>
    </source>
</evidence>
<dbReference type="AlphaFoldDB" id="A0AAN7QZ83"/>
<dbReference type="InterPro" id="IPR035595">
    <property type="entry name" value="UDP_glycos_trans_CS"/>
</dbReference>
<dbReference type="PROSITE" id="PS00375">
    <property type="entry name" value="UDPGT"/>
    <property type="match status" value="1"/>
</dbReference>
<sequence length="459" mass="49794">MAGSVETSSGHVAVLGFPFGGHTGPLLGLVFGLARKMPGTRFSFFTTSRANRQTFSERDGNIPGNIKPYDVADGIPGDYAFTGNPHEPANLFIMSAPENYRVAIESAVKETGKRVTGILADSFLPFAADMAEELQVPLVFLWVAMPHNLYVYLFLDEVCRISSGGSVNGSSVNVIHGVPSIRVEDLPEGVIEPGDLEGCLLLDILDGMNQTLPRAAATVLNFFQELDPTPLSSHLLSKFPSFRYLGFLTLSLPTPRKGLQEETGCLAWLDRQEPGSVAYIGFGTLAVLGHDELFALAKVLEHCKIPYLWSLKDNLKGDLPAGFIQRTCGHGIVVPWVPQIQVLGHPSVGVFVTHCGSNSVYESIANGVPMICRPVFGEQRMVGRLVTEVWEVGVRVDSGLMTEDGLIRSFQVIFRDERGRKMREKAQALKELVKAAAGPEGKAAEDLKDVVEILSVSSV</sequence>
<dbReference type="SUPFAM" id="SSF53756">
    <property type="entry name" value="UDP-Glycosyltransferase/glycogen phosphorylase"/>
    <property type="match status" value="1"/>
</dbReference>